<dbReference type="SUPFAM" id="SSF46785">
    <property type="entry name" value="Winged helix' DNA-binding domain"/>
    <property type="match status" value="1"/>
</dbReference>
<dbReference type="GO" id="GO:0045892">
    <property type="term" value="P:negative regulation of DNA-templated transcription"/>
    <property type="evidence" value="ECO:0007669"/>
    <property type="project" value="InterPro"/>
</dbReference>
<sequence length="131" mass="15076">MPREVHLADLQLAIMQVLWDRDEATVADVRDQLEADGRKLAYTTVATMLTKLEKSGHVTRESKGRVLSYRPQLRRDQVSRSMVTDLAQKLFRGDLETMVSHLLEGCEVDQAELTRLKKLIRQKEREVKGDD</sequence>
<keyword evidence="3" id="KW-0238">DNA-binding</keyword>
<dbReference type="Gene3D" id="1.10.10.10">
    <property type="entry name" value="Winged helix-like DNA-binding domain superfamily/Winged helix DNA-binding domain"/>
    <property type="match status" value="1"/>
</dbReference>
<accession>A0A518CSR4</accession>
<evidence type="ECO:0000256" key="3">
    <source>
        <dbReference type="ARBA" id="ARBA00023125"/>
    </source>
</evidence>
<dbReference type="Pfam" id="PF03965">
    <property type="entry name" value="Penicillinase_R"/>
    <property type="match status" value="1"/>
</dbReference>
<dbReference type="GO" id="GO:0003677">
    <property type="term" value="F:DNA binding"/>
    <property type="evidence" value="ECO:0007669"/>
    <property type="project" value="UniProtKB-KW"/>
</dbReference>
<dbReference type="PIRSF" id="PIRSF019455">
    <property type="entry name" value="CopR_AtkY"/>
    <property type="match status" value="1"/>
</dbReference>
<evidence type="ECO:0000256" key="1">
    <source>
        <dbReference type="ARBA" id="ARBA00011046"/>
    </source>
</evidence>
<comment type="similarity">
    <text evidence="1">Belongs to the BlaI transcriptional regulatory family.</text>
</comment>
<proteinExistence type="inferred from homology"/>
<evidence type="ECO:0000256" key="2">
    <source>
        <dbReference type="ARBA" id="ARBA00023015"/>
    </source>
</evidence>
<dbReference type="InterPro" id="IPR005650">
    <property type="entry name" value="BlaI_family"/>
</dbReference>
<dbReference type="InterPro" id="IPR036390">
    <property type="entry name" value="WH_DNA-bd_sf"/>
</dbReference>
<dbReference type="OrthoDB" id="276583at2"/>
<reference evidence="5 6" key="1">
    <citation type="submission" date="2019-02" db="EMBL/GenBank/DDBJ databases">
        <title>Deep-cultivation of Planctomycetes and their phenomic and genomic characterization uncovers novel biology.</title>
        <authorList>
            <person name="Wiegand S."/>
            <person name="Jogler M."/>
            <person name="Boedeker C."/>
            <person name="Pinto D."/>
            <person name="Vollmers J."/>
            <person name="Rivas-Marin E."/>
            <person name="Kohn T."/>
            <person name="Peeters S.H."/>
            <person name="Heuer A."/>
            <person name="Rast P."/>
            <person name="Oberbeckmann S."/>
            <person name="Bunk B."/>
            <person name="Jeske O."/>
            <person name="Meyerdierks A."/>
            <person name="Storesund J.E."/>
            <person name="Kallscheuer N."/>
            <person name="Luecker S."/>
            <person name="Lage O.M."/>
            <person name="Pohl T."/>
            <person name="Merkel B.J."/>
            <person name="Hornburger P."/>
            <person name="Mueller R.-W."/>
            <person name="Bruemmer F."/>
            <person name="Labrenz M."/>
            <person name="Spormann A.M."/>
            <person name="Op den Camp H."/>
            <person name="Overmann J."/>
            <person name="Amann R."/>
            <person name="Jetten M.S.M."/>
            <person name="Mascher T."/>
            <person name="Medema M.H."/>
            <person name="Devos D.P."/>
            <person name="Kaster A.-K."/>
            <person name="Ovreas L."/>
            <person name="Rohde M."/>
            <person name="Galperin M.Y."/>
            <person name="Jogler C."/>
        </authorList>
    </citation>
    <scope>NUCLEOTIDE SEQUENCE [LARGE SCALE GENOMIC DNA]</scope>
    <source>
        <strain evidence="5 6">Pla110</strain>
    </source>
</reference>
<keyword evidence="6" id="KW-1185">Reference proteome</keyword>
<evidence type="ECO:0000313" key="5">
    <source>
        <dbReference type="EMBL" id="QDU82272.1"/>
    </source>
</evidence>
<dbReference type="EMBL" id="CP036281">
    <property type="protein sequence ID" value="QDU82272.1"/>
    <property type="molecule type" value="Genomic_DNA"/>
</dbReference>
<dbReference type="InterPro" id="IPR036388">
    <property type="entry name" value="WH-like_DNA-bd_sf"/>
</dbReference>
<dbReference type="Proteomes" id="UP000317178">
    <property type="component" value="Chromosome"/>
</dbReference>
<dbReference type="AlphaFoldDB" id="A0A518CSR4"/>
<dbReference type="Gene3D" id="1.10.4040.10">
    <property type="entry name" value="Penicillinase repressor domain"/>
    <property type="match status" value="1"/>
</dbReference>
<organism evidence="5 6">
    <name type="scientific">Polystyrenella longa</name>
    <dbReference type="NCBI Taxonomy" id="2528007"/>
    <lineage>
        <taxon>Bacteria</taxon>
        <taxon>Pseudomonadati</taxon>
        <taxon>Planctomycetota</taxon>
        <taxon>Planctomycetia</taxon>
        <taxon>Planctomycetales</taxon>
        <taxon>Planctomycetaceae</taxon>
        <taxon>Polystyrenella</taxon>
    </lineage>
</organism>
<evidence type="ECO:0000313" key="6">
    <source>
        <dbReference type="Proteomes" id="UP000317178"/>
    </source>
</evidence>
<protein>
    <submittedName>
        <fullName evidence="5">Transcriptional regulator BlaI</fullName>
    </submittedName>
</protein>
<keyword evidence="4" id="KW-0804">Transcription</keyword>
<gene>
    <name evidence="5" type="primary">blaI_2</name>
    <name evidence="5" type="ORF">Pla110_40270</name>
</gene>
<name>A0A518CSR4_9PLAN</name>
<keyword evidence="2" id="KW-0805">Transcription regulation</keyword>
<evidence type="ECO:0000256" key="4">
    <source>
        <dbReference type="ARBA" id="ARBA00023163"/>
    </source>
</evidence>
<dbReference type="KEGG" id="plon:Pla110_40270"/>
<dbReference type="RefSeq" id="WP_144998302.1">
    <property type="nucleotide sequence ID" value="NZ_CP036281.1"/>
</dbReference>